<organism evidence="2 3">
    <name type="scientific">Corallococcus exercitus</name>
    <dbReference type="NCBI Taxonomy" id="2316736"/>
    <lineage>
        <taxon>Bacteria</taxon>
        <taxon>Pseudomonadati</taxon>
        <taxon>Myxococcota</taxon>
        <taxon>Myxococcia</taxon>
        <taxon>Myxococcales</taxon>
        <taxon>Cystobacterineae</taxon>
        <taxon>Myxococcaceae</taxon>
        <taxon>Corallococcus</taxon>
    </lineage>
</organism>
<evidence type="ECO:0000313" key="3">
    <source>
        <dbReference type="Proteomes" id="UP000563426"/>
    </source>
</evidence>
<evidence type="ECO:0000313" key="2">
    <source>
        <dbReference type="EMBL" id="NOK39778.1"/>
    </source>
</evidence>
<dbReference type="AlphaFoldDB" id="A0A7Y4KTZ2"/>
<dbReference type="InterPro" id="IPR011990">
    <property type="entry name" value="TPR-like_helical_dom_sf"/>
</dbReference>
<dbReference type="Proteomes" id="UP000563426">
    <property type="component" value="Unassembled WGS sequence"/>
</dbReference>
<accession>A0A7Y4KTZ2</accession>
<gene>
    <name evidence="2" type="ORF">HMI49_42110</name>
</gene>
<feature type="region of interest" description="Disordered" evidence="1">
    <location>
        <begin position="1"/>
        <end position="29"/>
    </location>
</feature>
<protein>
    <recommendedName>
        <fullName evidence="4">Tetratricopeptide repeat protein</fullName>
    </recommendedName>
</protein>
<dbReference type="EMBL" id="JABFJV010000586">
    <property type="protein sequence ID" value="NOK39778.1"/>
    <property type="molecule type" value="Genomic_DNA"/>
</dbReference>
<keyword evidence="3" id="KW-1185">Reference proteome</keyword>
<dbReference type="Gene3D" id="1.25.40.10">
    <property type="entry name" value="Tetratricopeptide repeat domain"/>
    <property type="match status" value="1"/>
</dbReference>
<proteinExistence type="predicted"/>
<feature type="compositionally biased region" description="Low complexity" evidence="1">
    <location>
        <begin position="9"/>
        <end position="29"/>
    </location>
</feature>
<evidence type="ECO:0008006" key="4">
    <source>
        <dbReference type="Google" id="ProtNLM"/>
    </source>
</evidence>
<comment type="caution">
    <text evidence="2">The sequence shown here is derived from an EMBL/GenBank/DDBJ whole genome shotgun (WGS) entry which is preliminary data.</text>
</comment>
<sequence>MKEAPPTLSTDKTPAPKATPTEASATSAPAKLKPVTVNDFLDQTRGFIGQQDFNSARVLASDCVARHPDAPQCHLVLSVLQARLRNLQASAYHYEQFVRLTPEGDSTRSRVIELLYASDFNPASYDVAALLGLLIEEPSGDASRTPAPPRRSDRDWVKLFYKRAAAHFKGGQKYEALGPASMCVLLDPKHAGCHLILGDCYQSIYKRKQSQEHYLMFLSLAPQNHPARARVSALTRH</sequence>
<name>A0A7Y4KTZ2_9BACT</name>
<evidence type="ECO:0000256" key="1">
    <source>
        <dbReference type="SAM" id="MobiDB-lite"/>
    </source>
</evidence>
<reference evidence="2 3" key="1">
    <citation type="submission" date="2020-05" db="EMBL/GenBank/DDBJ databases">
        <authorList>
            <person name="Whitworth D."/>
        </authorList>
    </citation>
    <scope>NUCLEOTIDE SEQUENCE [LARGE SCALE GENOMIC DNA]</scope>
    <source>
        <strain evidence="2 3">AB043B</strain>
    </source>
</reference>
<dbReference type="SUPFAM" id="SSF48452">
    <property type="entry name" value="TPR-like"/>
    <property type="match status" value="1"/>
</dbReference>